<reference evidence="1" key="1">
    <citation type="submission" date="2013-12" db="EMBL/GenBank/DDBJ databases">
        <authorList>
            <person name="Omoto C.K."/>
            <person name="Sibley D."/>
            <person name="Venepally P."/>
            <person name="Hadjithomas M."/>
            <person name="Karamycheva S."/>
            <person name="Brunk B."/>
            <person name="Roos D."/>
            <person name="Caler E."/>
            <person name="Lorenzi H."/>
        </authorList>
    </citation>
    <scope>NUCLEOTIDE SEQUENCE</scope>
</reference>
<accession>A0A023B2G8</accession>
<evidence type="ECO:0000313" key="2">
    <source>
        <dbReference type="Proteomes" id="UP000019763"/>
    </source>
</evidence>
<sequence>MRTIAWVESSQVKRAGLLAAVLNRNGEPPEFGDCIARWGTVNCGRMQPMEVLILAREEDFMKGNKFDLIRDSKAFKLFRKAGLNTCKTHEIQGVVAAALMDFLEEIKPSEQVSKELCFEIFCQKFSDIQALKTKRRPFYISDFRPLYRIQLDRLQKTSLVSKWDPVLKRSVEQTELEAEPLLGELSRLAPCSQEKSFFMRLAVGGTAAALTYAVCAWAFDVFNNSPQTETIHSVPDNDLLCPSDGFLDTERAQAISETKVNNFWRVVDHATTRGIINPGINVSRLPVTELLSTEDRRRVAMFRKGIDQLQQMNLAPENKYELQEQSRALAETLSDIVSSRGIDLPSLALSDDECKHVFWKTKEQIYENPVAPRIPESGKVVCPAAGTYYGQIQPQCWYFGDEHSAPFREVYLSVTKVINGTLSQCGVYFDSPDEKQQARHHRIMGTIPPPTPLLLPLPDDQNDFWRPEKDLGRLAEVFDMDLRCSGVCSELPNAPNCSYENTLPLHNSCSCDYSHAECLAAHPDHPTVLMHIGAESVGGSMRHVFNGAFHEKAKQCIWRCLKYNPAKYNYQYHDPLV</sequence>
<evidence type="ECO:0000313" key="1">
    <source>
        <dbReference type="EMBL" id="EZG54500.1"/>
    </source>
</evidence>
<name>A0A023B2G8_GRENI</name>
<dbReference type="EMBL" id="AFNH02000897">
    <property type="protein sequence ID" value="EZG54500.1"/>
    <property type="molecule type" value="Genomic_DNA"/>
</dbReference>
<dbReference type="RefSeq" id="XP_011131837.1">
    <property type="nucleotide sequence ID" value="XM_011133535.1"/>
</dbReference>
<dbReference type="Proteomes" id="UP000019763">
    <property type="component" value="Unassembled WGS sequence"/>
</dbReference>
<dbReference type="GeneID" id="22914258"/>
<proteinExistence type="predicted"/>
<comment type="caution">
    <text evidence="1">The sequence shown here is derived from an EMBL/GenBank/DDBJ whole genome shotgun (WGS) entry which is preliminary data.</text>
</comment>
<protein>
    <submittedName>
        <fullName evidence="1">Uncharacterized protein</fullName>
    </submittedName>
</protein>
<organism evidence="1 2">
    <name type="scientific">Gregarina niphandrodes</name>
    <name type="common">Septate eugregarine</name>
    <dbReference type="NCBI Taxonomy" id="110365"/>
    <lineage>
        <taxon>Eukaryota</taxon>
        <taxon>Sar</taxon>
        <taxon>Alveolata</taxon>
        <taxon>Apicomplexa</taxon>
        <taxon>Conoidasida</taxon>
        <taxon>Gregarinasina</taxon>
        <taxon>Eugregarinorida</taxon>
        <taxon>Gregarinidae</taxon>
        <taxon>Gregarina</taxon>
    </lineage>
</organism>
<dbReference type="VEuPathDB" id="CryptoDB:GNI_120470"/>
<dbReference type="AlphaFoldDB" id="A0A023B2G8"/>
<gene>
    <name evidence="1" type="ORF">GNI_120470</name>
</gene>
<keyword evidence="2" id="KW-1185">Reference proteome</keyword>